<keyword evidence="1 3" id="KW-0378">Hydrolase</keyword>
<dbReference type="RefSeq" id="WP_189576452.1">
    <property type="nucleotide sequence ID" value="NZ_BMXU01000002.1"/>
</dbReference>
<dbReference type="PANTHER" id="PTHR43329">
    <property type="entry name" value="EPOXIDE HYDROLASE"/>
    <property type="match status" value="1"/>
</dbReference>
<dbReference type="GO" id="GO:0016787">
    <property type="term" value="F:hydrolase activity"/>
    <property type="evidence" value="ECO:0007669"/>
    <property type="project" value="UniProtKB-KW"/>
</dbReference>
<dbReference type="Proteomes" id="UP001595607">
    <property type="component" value="Unassembled WGS sequence"/>
</dbReference>
<dbReference type="InterPro" id="IPR000639">
    <property type="entry name" value="Epox_hydrolase-like"/>
</dbReference>
<evidence type="ECO:0000313" key="4">
    <source>
        <dbReference type="Proteomes" id="UP001595607"/>
    </source>
</evidence>
<dbReference type="SUPFAM" id="SSF53474">
    <property type="entry name" value="alpha/beta-Hydrolases"/>
    <property type="match status" value="1"/>
</dbReference>
<reference evidence="4" key="1">
    <citation type="journal article" date="2019" name="Int. J. Syst. Evol. Microbiol.">
        <title>The Global Catalogue of Microorganisms (GCM) 10K type strain sequencing project: providing services to taxonomists for standard genome sequencing and annotation.</title>
        <authorList>
            <consortium name="The Broad Institute Genomics Platform"/>
            <consortium name="The Broad Institute Genome Sequencing Center for Infectious Disease"/>
            <person name="Wu L."/>
            <person name="Ma J."/>
        </authorList>
    </citation>
    <scope>NUCLEOTIDE SEQUENCE [LARGE SCALE GENOMIC DNA]</scope>
    <source>
        <strain evidence="4">KCTC 22245</strain>
    </source>
</reference>
<gene>
    <name evidence="3" type="ORF">ACFONP_13185</name>
</gene>
<proteinExistence type="predicted"/>
<evidence type="ECO:0000259" key="2">
    <source>
        <dbReference type="Pfam" id="PF00561"/>
    </source>
</evidence>
<dbReference type="PRINTS" id="PR00412">
    <property type="entry name" value="EPOXHYDRLASE"/>
</dbReference>
<organism evidence="3 4">
    <name type="scientific">Parvularcula lutaonensis</name>
    <dbReference type="NCBI Taxonomy" id="491923"/>
    <lineage>
        <taxon>Bacteria</taxon>
        <taxon>Pseudomonadati</taxon>
        <taxon>Pseudomonadota</taxon>
        <taxon>Alphaproteobacteria</taxon>
        <taxon>Parvularculales</taxon>
        <taxon>Parvularculaceae</taxon>
        <taxon>Parvularcula</taxon>
    </lineage>
</organism>
<protein>
    <submittedName>
        <fullName evidence="3">Alpha/beta fold hydrolase</fullName>
    </submittedName>
</protein>
<accession>A0ABV7MEA3</accession>
<evidence type="ECO:0000256" key="1">
    <source>
        <dbReference type="ARBA" id="ARBA00022801"/>
    </source>
</evidence>
<name>A0ABV7MEA3_9PROT</name>
<comment type="caution">
    <text evidence="3">The sequence shown here is derived from an EMBL/GenBank/DDBJ whole genome shotgun (WGS) entry which is preliminary data.</text>
</comment>
<feature type="domain" description="AB hydrolase-1" evidence="2">
    <location>
        <begin position="32"/>
        <end position="143"/>
    </location>
</feature>
<keyword evidence="4" id="KW-1185">Reference proteome</keyword>
<dbReference type="InterPro" id="IPR000073">
    <property type="entry name" value="AB_hydrolase_1"/>
</dbReference>
<dbReference type="EMBL" id="JBHRVA010000003">
    <property type="protein sequence ID" value="MFC3303680.1"/>
    <property type="molecule type" value="Genomic_DNA"/>
</dbReference>
<dbReference type="Gene3D" id="3.40.50.1820">
    <property type="entry name" value="alpha/beta hydrolase"/>
    <property type="match status" value="1"/>
</dbReference>
<sequence>MSLPLGFPEPQMVRAGDVDFSVHVAGPEDGLPLLMLHGWPELAFSWAPLVPALTKAGCRLYMPDIKGFGGSSKPTDVPEYHMEKIAQDYRALLDALDLEKAVVVGHDWGGAIAWPMSQRLADRCLGVASFCTPYPEIAPAPPLAIMKKRFGERFYIIQFQDEELPDRVFGGREEEFFPFIFRPGPPRETWGKLMPGVMALPDRFAESDGQYPDVVVPSEALPVYVEAYRKSGHKAPTMVYRAIDLHWEERKAFDPPITVPALMVTASRDLMLPPEASLGMEERIADLSRAEIDSGHWIMWEKPDECTDALLGWLKAKALL</sequence>
<dbReference type="Pfam" id="PF00561">
    <property type="entry name" value="Abhydrolase_1"/>
    <property type="match status" value="1"/>
</dbReference>
<dbReference type="InterPro" id="IPR029058">
    <property type="entry name" value="AB_hydrolase_fold"/>
</dbReference>
<evidence type="ECO:0000313" key="3">
    <source>
        <dbReference type="EMBL" id="MFC3303680.1"/>
    </source>
</evidence>